<dbReference type="InterPro" id="IPR005828">
    <property type="entry name" value="MFS_sugar_transport-like"/>
</dbReference>
<feature type="transmembrane region" description="Helical" evidence="5">
    <location>
        <begin position="247"/>
        <end position="265"/>
    </location>
</feature>
<evidence type="ECO:0000256" key="2">
    <source>
        <dbReference type="ARBA" id="ARBA00022692"/>
    </source>
</evidence>
<feature type="transmembrane region" description="Helical" evidence="5">
    <location>
        <begin position="222"/>
        <end position="241"/>
    </location>
</feature>
<gene>
    <name evidence="7" type="primary">CarT_0</name>
    <name evidence="7" type="ORF">AVEN_47653_1</name>
</gene>
<keyword evidence="3 5" id="KW-1133">Transmembrane helix</keyword>
<keyword evidence="2 5" id="KW-0812">Transmembrane</keyword>
<comment type="caution">
    <text evidence="7">The sequence shown here is derived from an EMBL/GenBank/DDBJ whole genome shotgun (WGS) entry which is preliminary data.</text>
</comment>
<keyword evidence="8" id="KW-1185">Reference proteome</keyword>
<evidence type="ECO:0000313" key="7">
    <source>
        <dbReference type="EMBL" id="GBM70537.1"/>
    </source>
</evidence>
<dbReference type="EMBL" id="BGPR01002257">
    <property type="protein sequence ID" value="GBM70537.1"/>
    <property type="molecule type" value="Genomic_DNA"/>
</dbReference>
<evidence type="ECO:0000259" key="6">
    <source>
        <dbReference type="PROSITE" id="PS50850"/>
    </source>
</evidence>
<dbReference type="InterPro" id="IPR036259">
    <property type="entry name" value="MFS_trans_sf"/>
</dbReference>
<feature type="transmembrane region" description="Helical" evidence="5">
    <location>
        <begin position="187"/>
        <end position="210"/>
    </location>
</feature>
<feature type="non-terminal residue" evidence="7">
    <location>
        <position position="347"/>
    </location>
</feature>
<keyword evidence="4 5" id="KW-0472">Membrane</keyword>
<feature type="transmembrane region" description="Helical" evidence="5">
    <location>
        <begin position="20"/>
        <end position="43"/>
    </location>
</feature>
<dbReference type="PANTHER" id="PTHR24064">
    <property type="entry name" value="SOLUTE CARRIER FAMILY 22 MEMBER"/>
    <property type="match status" value="1"/>
</dbReference>
<dbReference type="GO" id="GO:0016020">
    <property type="term" value="C:membrane"/>
    <property type="evidence" value="ECO:0007669"/>
    <property type="project" value="UniProtKB-SubCell"/>
</dbReference>
<dbReference type="InterPro" id="IPR020846">
    <property type="entry name" value="MFS_dom"/>
</dbReference>
<dbReference type="SUPFAM" id="SSF103473">
    <property type="entry name" value="MFS general substrate transporter"/>
    <property type="match status" value="1"/>
</dbReference>
<evidence type="ECO:0000313" key="8">
    <source>
        <dbReference type="Proteomes" id="UP000499080"/>
    </source>
</evidence>
<evidence type="ECO:0000256" key="5">
    <source>
        <dbReference type="SAM" id="Phobius"/>
    </source>
</evidence>
<dbReference type="Pfam" id="PF00083">
    <property type="entry name" value="Sugar_tr"/>
    <property type="match status" value="1"/>
</dbReference>
<protein>
    <submittedName>
        <fullName evidence="7">Carcinine transporter</fullName>
    </submittedName>
</protein>
<proteinExistence type="predicted"/>
<evidence type="ECO:0000256" key="4">
    <source>
        <dbReference type="ARBA" id="ARBA00023136"/>
    </source>
</evidence>
<feature type="transmembrane region" description="Helical" evidence="5">
    <location>
        <begin position="164"/>
        <end position="181"/>
    </location>
</feature>
<evidence type="ECO:0000256" key="1">
    <source>
        <dbReference type="ARBA" id="ARBA00004141"/>
    </source>
</evidence>
<dbReference type="AlphaFoldDB" id="A0A4Y2HYE1"/>
<dbReference type="Gene3D" id="1.20.1250.20">
    <property type="entry name" value="MFS general substrate transporter like domains"/>
    <property type="match status" value="1"/>
</dbReference>
<feature type="transmembrane region" description="Helical" evidence="5">
    <location>
        <begin position="133"/>
        <end position="152"/>
    </location>
</feature>
<organism evidence="7 8">
    <name type="scientific">Araneus ventricosus</name>
    <name type="common">Orbweaver spider</name>
    <name type="synonym">Epeira ventricosa</name>
    <dbReference type="NCBI Taxonomy" id="182803"/>
    <lineage>
        <taxon>Eukaryota</taxon>
        <taxon>Metazoa</taxon>
        <taxon>Ecdysozoa</taxon>
        <taxon>Arthropoda</taxon>
        <taxon>Chelicerata</taxon>
        <taxon>Arachnida</taxon>
        <taxon>Araneae</taxon>
        <taxon>Araneomorphae</taxon>
        <taxon>Entelegynae</taxon>
        <taxon>Araneoidea</taxon>
        <taxon>Araneidae</taxon>
        <taxon>Araneus</taxon>
    </lineage>
</organism>
<sequence length="347" mass="39548">MMIFEDILKDVGGFGPYQKFLIIIFLIPSSIVIPWFSMSSIFLSSIPDHWCYVPEVVNSNLSIETQRQLISPPHDHHCSMYDIDYASLMESKNYSIDPKWPIRECANGWQFDKTNYDETSVSKWNMVCKDDHYSSLVLSLMFVGVTVGTPLFGLMSDRVGRKPTFLLTAFVIAVTDIGSTVSPNFELYLVLRTLNGLCITTIYTLAFIILLELVSPDIRARVNGLATTAWTIGMCTLPLIAWLTRNWLYLSIATSAASFCLLLYWKVLPESPSWLISQGRYEEAHAVLAKISKTNSKTVHQTDHLMESIKKLSDELKNQKSDEEKASPLDFFKYPKLRMRFFLITTC</sequence>
<dbReference type="PROSITE" id="PS50850">
    <property type="entry name" value="MFS"/>
    <property type="match status" value="1"/>
</dbReference>
<accession>A0A4Y2HYE1</accession>
<evidence type="ECO:0000256" key="3">
    <source>
        <dbReference type="ARBA" id="ARBA00022989"/>
    </source>
</evidence>
<name>A0A4Y2HYE1_ARAVE</name>
<comment type="subcellular location">
    <subcellularLocation>
        <location evidence="1">Membrane</location>
        <topology evidence="1">Multi-pass membrane protein</topology>
    </subcellularLocation>
</comment>
<dbReference type="Proteomes" id="UP000499080">
    <property type="component" value="Unassembled WGS sequence"/>
</dbReference>
<feature type="domain" description="Major facilitator superfamily (MFS) profile" evidence="6">
    <location>
        <begin position="23"/>
        <end position="347"/>
    </location>
</feature>
<dbReference type="GO" id="GO:0022857">
    <property type="term" value="F:transmembrane transporter activity"/>
    <property type="evidence" value="ECO:0007669"/>
    <property type="project" value="InterPro"/>
</dbReference>
<dbReference type="OrthoDB" id="2544694at2759"/>
<reference evidence="7 8" key="1">
    <citation type="journal article" date="2019" name="Sci. Rep.">
        <title>Orb-weaving spider Araneus ventricosus genome elucidates the spidroin gene catalogue.</title>
        <authorList>
            <person name="Kono N."/>
            <person name="Nakamura H."/>
            <person name="Ohtoshi R."/>
            <person name="Moran D.A.P."/>
            <person name="Shinohara A."/>
            <person name="Yoshida Y."/>
            <person name="Fujiwara M."/>
            <person name="Mori M."/>
            <person name="Tomita M."/>
            <person name="Arakawa K."/>
        </authorList>
    </citation>
    <scope>NUCLEOTIDE SEQUENCE [LARGE SCALE GENOMIC DNA]</scope>
</reference>